<accession>A0ABT2FGA5</accession>
<keyword evidence="4" id="KW-1185">Reference proteome</keyword>
<dbReference type="EMBL" id="JAKOGG010000002">
    <property type="protein sequence ID" value="MCS4555340.1"/>
    <property type="molecule type" value="Genomic_DNA"/>
</dbReference>
<dbReference type="PANTHER" id="PTHR34406">
    <property type="entry name" value="PROTEIN YCEI"/>
    <property type="match status" value="1"/>
</dbReference>
<comment type="caution">
    <text evidence="3">The sequence shown here is derived from an EMBL/GenBank/DDBJ whole genome shotgun (WGS) entry which is preliminary data.</text>
</comment>
<gene>
    <name evidence="3" type="ORF">L9G74_02710</name>
</gene>
<reference evidence="4" key="1">
    <citation type="submission" date="2023-07" db="EMBL/GenBank/DDBJ databases">
        <title>Shewanella mangrovi sp. nov., an acetaldehyde- degrading bacterium isolated from mangrove sediment.</title>
        <authorList>
            <person name="Liu Y."/>
        </authorList>
    </citation>
    <scope>NUCLEOTIDE SEQUENCE [LARGE SCALE GENOMIC DNA]</scope>
    <source>
        <strain evidence="4">C32</strain>
    </source>
</reference>
<evidence type="ECO:0000259" key="2">
    <source>
        <dbReference type="SMART" id="SM00867"/>
    </source>
</evidence>
<dbReference type="Pfam" id="PF04264">
    <property type="entry name" value="YceI"/>
    <property type="match status" value="1"/>
</dbReference>
<evidence type="ECO:0000256" key="1">
    <source>
        <dbReference type="SAM" id="SignalP"/>
    </source>
</evidence>
<evidence type="ECO:0000313" key="4">
    <source>
        <dbReference type="Proteomes" id="UP001201549"/>
    </source>
</evidence>
<feature type="signal peptide" evidence="1">
    <location>
        <begin position="1"/>
        <end position="25"/>
    </location>
</feature>
<sequence>MTSWKKMTLGLALVSVSSLSSVAMAATYNLDPTHTSVVVSWNHFGFSNPTADFRDVTGKLVFDDKSPEKSSVTVTIPVKTIDTGVKALTDEFMEKAFFNVAEHPQATFVSDKVTKTGDKTYDVTGKLTIKGITKEETLKVTLNGQGEHPMKKVPAVGFDATTTIKRSDFDMAQYVPYVSDEVTIRITTEATE</sequence>
<keyword evidence="1" id="KW-0732">Signal</keyword>
<dbReference type="RefSeq" id="WP_238894751.1">
    <property type="nucleotide sequence ID" value="NZ_JAKOGG010000002.1"/>
</dbReference>
<organism evidence="3 4">
    <name type="scientific">Shewanella electrica</name>
    <dbReference type="NCBI Taxonomy" id="515560"/>
    <lineage>
        <taxon>Bacteria</taxon>
        <taxon>Pseudomonadati</taxon>
        <taxon>Pseudomonadota</taxon>
        <taxon>Gammaproteobacteria</taxon>
        <taxon>Alteromonadales</taxon>
        <taxon>Shewanellaceae</taxon>
        <taxon>Shewanella</taxon>
    </lineage>
</organism>
<dbReference type="InterPro" id="IPR036761">
    <property type="entry name" value="TTHA0802/YceI-like_sf"/>
</dbReference>
<dbReference type="Gene3D" id="2.40.128.110">
    <property type="entry name" value="Lipid/polyisoprenoid-binding, YceI-like"/>
    <property type="match status" value="1"/>
</dbReference>
<dbReference type="InterPro" id="IPR007372">
    <property type="entry name" value="Lipid/polyisoprenoid-bd_YceI"/>
</dbReference>
<dbReference type="SUPFAM" id="SSF101874">
    <property type="entry name" value="YceI-like"/>
    <property type="match status" value="1"/>
</dbReference>
<feature type="chain" id="PRO_5046036547" evidence="1">
    <location>
        <begin position="26"/>
        <end position="192"/>
    </location>
</feature>
<name>A0ABT2FGA5_9GAMM</name>
<evidence type="ECO:0000313" key="3">
    <source>
        <dbReference type="EMBL" id="MCS4555340.1"/>
    </source>
</evidence>
<dbReference type="SMART" id="SM00867">
    <property type="entry name" value="YceI"/>
    <property type="match status" value="1"/>
</dbReference>
<dbReference type="PANTHER" id="PTHR34406:SF1">
    <property type="entry name" value="PROTEIN YCEI"/>
    <property type="match status" value="1"/>
</dbReference>
<dbReference type="Proteomes" id="UP001201549">
    <property type="component" value="Unassembled WGS sequence"/>
</dbReference>
<proteinExistence type="predicted"/>
<protein>
    <submittedName>
        <fullName evidence="3">YceI family protein</fullName>
    </submittedName>
</protein>
<feature type="domain" description="Lipid/polyisoprenoid-binding YceI-like" evidence="2">
    <location>
        <begin position="27"/>
        <end position="191"/>
    </location>
</feature>